<feature type="region of interest" description="Disordered" evidence="2">
    <location>
        <begin position="457"/>
        <end position="506"/>
    </location>
</feature>
<dbReference type="AlphaFoldDB" id="A0A843UGX7"/>
<feature type="compositionally biased region" description="Polar residues" evidence="2">
    <location>
        <begin position="245"/>
        <end position="258"/>
    </location>
</feature>
<dbReference type="Proteomes" id="UP000652761">
    <property type="component" value="Unassembled WGS sequence"/>
</dbReference>
<dbReference type="SUPFAM" id="SSF46565">
    <property type="entry name" value="Chaperone J-domain"/>
    <property type="match status" value="1"/>
</dbReference>
<evidence type="ECO:0000256" key="2">
    <source>
        <dbReference type="SAM" id="MobiDB-lite"/>
    </source>
</evidence>
<dbReference type="InterPro" id="IPR001623">
    <property type="entry name" value="DnaJ_domain"/>
</dbReference>
<evidence type="ECO:0000259" key="3">
    <source>
        <dbReference type="PROSITE" id="PS50076"/>
    </source>
</evidence>
<dbReference type="EMBL" id="NMUH01000654">
    <property type="protein sequence ID" value="MQL82798.1"/>
    <property type="molecule type" value="Genomic_DNA"/>
</dbReference>
<dbReference type="InterPro" id="IPR056988">
    <property type="entry name" value="Zn_ribbon_pln"/>
</dbReference>
<dbReference type="Pfam" id="PF11926">
    <property type="entry name" value="DUF3444"/>
    <property type="match status" value="1"/>
</dbReference>
<evidence type="ECO:0000256" key="1">
    <source>
        <dbReference type="SAM" id="Coils"/>
    </source>
</evidence>
<comment type="caution">
    <text evidence="4">The sequence shown here is derived from an EMBL/GenBank/DDBJ whole genome shotgun (WGS) entry which is preliminary data.</text>
</comment>
<dbReference type="InterPro" id="IPR024593">
    <property type="entry name" value="DUF3444"/>
</dbReference>
<dbReference type="OrthoDB" id="66964at2759"/>
<gene>
    <name evidence="4" type="ORF">Taro_015271</name>
</gene>
<dbReference type="PRINTS" id="PR00625">
    <property type="entry name" value="JDOMAIN"/>
</dbReference>
<dbReference type="PANTHER" id="PTHR44137:SF32">
    <property type="entry name" value="DNAJ HEAT SHOCK AMINO-TERMINAL DOMAIN PROTEIN"/>
    <property type="match status" value="1"/>
</dbReference>
<keyword evidence="1" id="KW-0175">Coiled coil</keyword>
<organism evidence="4 5">
    <name type="scientific">Colocasia esculenta</name>
    <name type="common">Wild taro</name>
    <name type="synonym">Arum esculentum</name>
    <dbReference type="NCBI Taxonomy" id="4460"/>
    <lineage>
        <taxon>Eukaryota</taxon>
        <taxon>Viridiplantae</taxon>
        <taxon>Streptophyta</taxon>
        <taxon>Embryophyta</taxon>
        <taxon>Tracheophyta</taxon>
        <taxon>Spermatophyta</taxon>
        <taxon>Magnoliopsida</taxon>
        <taxon>Liliopsida</taxon>
        <taxon>Araceae</taxon>
        <taxon>Aroideae</taxon>
        <taxon>Colocasieae</taxon>
        <taxon>Colocasia</taxon>
    </lineage>
</organism>
<keyword evidence="5" id="KW-1185">Reference proteome</keyword>
<evidence type="ECO:0000313" key="4">
    <source>
        <dbReference type="EMBL" id="MQL82798.1"/>
    </source>
</evidence>
<dbReference type="GO" id="GO:0005783">
    <property type="term" value="C:endoplasmic reticulum"/>
    <property type="evidence" value="ECO:0007669"/>
    <property type="project" value="UniProtKB-ARBA"/>
</dbReference>
<dbReference type="PROSITE" id="PS50076">
    <property type="entry name" value="DNAJ_2"/>
    <property type="match status" value="1"/>
</dbReference>
<accession>A0A843UGX7</accession>
<reference evidence="4" key="1">
    <citation type="submission" date="2017-07" db="EMBL/GenBank/DDBJ databases">
        <title>Taro Niue Genome Assembly and Annotation.</title>
        <authorList>
            <person name="Atibalentja N."/>
            <person name="Keating K."/>
            <person name="Fields C.J."/>
        </authorList>
    </citation>
    <scope>NUCLEOTIDE SEQUENCE</scope>
    <source>
        <strain evidence="4">Niue_2</strain>
        <tissue evidence="4">Leaf</tissue>
    </source>
</reference>
<protein>
    <recommendedName>
        <fullName evidence="3">J domain-containing protein</fullName>
    </recommendedName>
</protein>
<dbReference type="Gene3D" id="1.10.287.110">
    <property type="entry name" value="DnaJ domain"/>
    <property type="match status" value="1"/>
</dbReference>
<dbReference type="Pfam" id="PF00226">
    <property type="entry name" value="DnaJ"/>
    <property type="match status" value="1"/>
</dbReference>
<sequence>MECNRDEALRAREIAEIKFSTKDIEGAKKFALKAQSLYPGLDGISQMIATLDIYLAAQSVDNGEKDWYSILGVSTSADEDIIRKQYKISALLLHPDKNKSIGAEGAFKLISQAWSVLSDKSKRMAYDQKRNIKHKEQRAAQPNREYSFPNTAYVFHHSVKSAASGARIQRNAPCAAPPPVPHSSTFWTSCNSCKMQYEYLKIYLNHNLICPKCNAAFMATAIPVPTNAPSSVPWAAEQNQQSLRRSHLSKNTFSSEKSTPAIPGMRTTGIQQASTFDSYGIPNFQQAAIFGTAGAANAAASSAAARQSVDVVHEAYKKERRENKEAEAAVRNAELLQRKMNISSKSTAVQFSGNANPGFANNISKRVCPSVPKEERPAKKIKIGNDGGSVYVGNGSEPARANDFTSDSWKITRHSSVLSRELSQLNIRNMLTRKAKVAILKKLEDLGSLAAAELAEKEKAKQKQKQKKNDGKEKAEIHRDASDEIELKSRDKHAPDEMITPNNFNVEADGDVQGTISMNVSDPDFHDFDMDRVERCFQADQIWATYDDDDGMPRFYVMIRDVLSFKPFKVRLSFLNSRSTSEFGQLNWIGSGFTKTCGDFRIGKNEIRRTVNIFSHRVRWERGLKGAIRIVPQKGDIWAIYKNWSPDWSEDTPVEIMHRYEMVEVLDDYIVEGGVCIIPLVKVADFKTVFCRHLNPEKARRIPREEMFCFSHQVPHYILTGKEANNAPRGCYELDPAATPLELLQVASEAEEEMVRAAEQPSDC</sequence>
<feature type="coiled-coil region" evidence="1">
    <location>
        <begin position="309"/>
        <end position="339"/>
    </location>
</feature>
<dbReference type="InterPro" id="IPR036869">
    <property type="entry name" value="J_dom_sf"/>
</dbReference>
<name>A0A843UGX7_COLES</name>
<dbReference type="PANTHER" id="PTHR44137">
    <property type="entry name" value="BNAC03G44070D PROTEIN"/>
    <property type="match status" value="1"/>
</dbReference>
<proteinExistence type="predicted"/>
<dbReference type="InterPro" id="IPR018253">
    <property type="entry name" value="DnaJ_domain_CS"/>
</dbReference>
<feature type="region of interest" description="Disordered" evidence="2">
    <location>
        <begin position="245"/>
        <end position="266"/>
    </location>
</feature>
<dbReference type="PROSITE" id="PS00636">
    <property type="entry name" value="DNAJ_1"/>
    <property type="match status" value="1"/>
</dbReference>
<dbReference type="Pfam" id="PF23551">
    <property type="entry name" value="Zn_ribbon_20"/>
    <property type="match status" value="1"/>
</dbReference>
<dbReference type="SMART" id="SM00271">
    <property type="entry name" value="DnaJ"/>
    <property type="match status" value="1"/>
</dbReference>
<evidence type="ECO:0000313" key="5">
    <source>
        <dbReference type="Proteomes" id="UP000652761"/>
    </source>
</evidence>
<feature type="domain" description="J" evidence="3">
    <location>
        <begin position="66"/>
        <end position="130"/>
    </location>
</feature>
<dbReference type="CDD" id="cd06257">
    <property type="entry name" value="DnaJ"/>
    <property type="match status" value="1"/>
</dbReference>
<feature type="compositionally biased region" description="Basic and acidic residues" evidence="2">
    <location>
        <begin position="457"/>
        <end position="496"/>
    </location>
</feature>